<dbReference type="GO" id="GO:0005829">
    <property type="term" value="C:cytosol"/>
    <property type="evidence" value="ECO:0007669"/>
    <property type="project" value="TreeGrafter"/>
</dbReference>
<dbReference type="OMA" id="EVIDFCC"/>
<dbReference type="GO" id="GO:0031463">
    <property type="term" value="C:Cul3-RING ubiquitin ligase complex"/>
    <property type="evidence" value="ECO:0007669"/>
    <property type="project" value="TreeGrafter"/>
</dbReference>
<name>V9KYR0_CALMI</name>
<evidence type="ECO:0000313" key="6">
    <source>
        <dbReference type="Ensembl" id="ENSCMIP00000037455.1"/>
    </source>
</evidence>
<dbReference type="STRING" id="7868.ENSCMIP00000037455"/>
<dbReference type="GeneTree" id="ENSGT00940000159598"/>
<dbReference type="Pfam" id="PF00651">
    <property type="entry name" value="BTB"/>
    <property type="match status" value="1"/>
</dbReference>
<dbReference type="PANTHER" id="PTHR45632:SF5">
    <property type="entry name" value="KELCH-LIKE PROTEIN 22"/>
    <property type="match status" value="1"/>
</dbReference>
<reference evidence="7" key="2">
    <citation type="journal article" date="2007" name="PLoS Biol.">
        <title>Survey sequencing and comparative analysis of the elephant shark (Callorhinchus milii) genome.</title>
        <authorList>
            <person name="Venkatesh B."/>
            <person name="Kirkness E.F."/>
            <person name="Loh Y.H."/>
            <person name="Halpern A.L."/>
            <person name="Lee A.P."/>
            <person name="Johnson J."/>
            <person name="Dandona N."/>
            <person name="Viswanathan L.D."/>
            <person name="Tay A."/>
            <person name="Venter J.C."/>
            <person name="Strausberg R.L."/>
            <person name="Brenner S."/>
        </authorList>
    </citation>
    <scope>NUCLEOTIDE SEQUENCE [LARGE SCALE GENOMIC DNA]</scope>
</reference>
<reference evidence="5 7" key="3">
    <citation type="journal article" date="2014" name="Nature">
        <title>Elephant shark genome provides unique insights into gnathostome evolution.</title>
        <authorList>
            <consortium name="International Elephant Shark Genome Sequencing Consortium"/>
            <person name="Venkatesh B."/>
            <person name="Lee A.P."/>
            <person name="Ravi V."/>
            <person name="Maurya A.K."/>
            <person name="Lian M.M."/>
            <person name="Swann J.B."/>
            <person name="Ohta Y."/>
            <person name="Flajnik M.F."/>
            <person name="Sutoh Y."/>
            <person name="Kasahara M."/>
            <person name="Hoon S."/>
            <person name="Gangu V."/>
            <person name="Roy S.W."/>
            <person name="Irimia M."/>
            <person name="Korzh V."/>
            <person name="Kondrychyn I."/>
            <person name="Lim Z.W."/>
            <person name="Tay B.H."/>
            <person name="Tohari S."/>
            <person name="Kong K.W."/>
            <person name="Ho S."/>
            <person name="Lorente-Galdos B."/>
            <person name="Quilez J."/>
            <person name="Marques-Bonet T."/>
            <person name="Raney B.J."/>
            <person name="Ingham P.W."/>
            <person name="Tay A."/>
            <person name="Hillier L.W."/>
            <person name="Minx P."/>
            <person name="Boehm T."/>
            <person name="Wilson R.K."/>
            <person name="Brenner S."/>
            <person name="Warren W.C."/>
        </authorList>
    </citation>
    <scope>NUCLEOTIDE SEQUENCE</scope>
    <source>
        <tissue evidence="5">Spleen</tissue>
    </source>
</reference>
<keyword evidence="1" id="KW-0880">Kelch repeat</keyword>
<dbReference type="Proteomes" id="UP000314986">
    <property type="component" value="Unassembled WGS sequence"/>
</dbReference>
<keyword evidence="7" id="KW-1185">Reference proteome</keyword>
<dbReference type="FunFam" id="3.30.710.10:FF:000083">
    <property type="entry name" value="Kelch-like family member 22"/>
    <property type="match status" value="1"/>
</dbReference>
<dbReference type="Gene3D" id="3.30.710.10">
    <property type="entry name" value="Potassium Channel Kv1.1, Chain A"/>
    <property type="match status" value="1"/>
</dbReference>
<dbReference type="InterPro" id="IPR011705">
    <property type="entry name" value="BACK"/>
</dbReference>
<dbReference type="Gene3D" id="2.120.10.80">
    <property type="entry name" value="Kelch-type beta propeller"/>
    <property type="match status" value="1"/>
</dbReference>
<organism evidence="5">
    <name type="scientific">Callorhinchus milii</name>
    <name type="common">Ghost shark</name>
    <dbReference type="NCBI Taxonomy" id="7868"/>
    <lineage>
        <taxon>Eukaryota</taxon>
        <taxon>Metazoa</taxon>
        <taxon>Chordata</taxon>
        <taxon>Craniata</taxon>
        <taxon>Vertebrata</taxon>
        <taxon>Chondrichthyes</taxon>
        <taxon>Holocephali</taxon>
        <taxon>Chimaeriformes</taxon>
        <taxon>Callorhinchidae</taxon>
        <taxon>Callorhinchus</taxon>
    </lineage>
</organism>
<dbReference type="AlphaFoldDB" id="V9KYR0"/>
<dbReference type="GO" id="GO:1904263">
    <property type="term" value="P:positive regulation of TORC1 signaling"/>
    <property type="evidence" value="ECO:0007669"/>
    <property type="project" value="TreeGrafter"/>
</dbReference>
<feature type="compositionally biased region" description="Polar residues" evidence="3">
    <location>
        <begin position="9"/>
        <end position="22"/>
    </location>
</feature>
<dbReference type="Ensembl" id="ENSCMIT00000037998.1">
    <property type="protein sequence ID" value="ENSCMIP00000037455.1"/>
    <property type="gene ID" value="ENSCMIG00000015752.1"/>
</dbReference>
<dbReference type="PROSITE" id="PS50097">
    <property type="entry name" value="BTB"/>
    <property type="match status" value="1"/>
</dbReference>
<feature type="domain" description="BTB" evidence="4">
    <location>
        <begin position="42"/>
        <end position="109"/>
    </location>
</feature>
<dbReference type="GO" id="GO:0005634">
    <property type="term" value="C:nucleus"/>
    <property type="evidence" value="ECO:0007669"/>
    <property type="project" value="TreeGrafter"/>
</dbReference>
<evidence type="ECO:0000256" key="1">
    <source>
        <dbReference type="ARBA" id="ARBA00022441"/>
    </source>
</evidence>
<dbReference type="InterPro" id="IPR011333">
    <property type="entry name" value="SKP1/BTB/POZ_sf"/>
</dbReference>
<reference evidence="7" key="1">
    <citation type="journal article" date="2006" name="Science">
        <title>Ancient noncoding elements conserved in the human genome.</title>
        <authorList>
            <person name="Venkatesh B."/>
            <person name="Kirkness E.F."/>
            <person name="Loh Y.H."/>
            <person name="Halpern A.L."/>
            <person name="Lee A.P."/>
            <person name="Johnson J."/>
            <person name="Dandona N."/>
            <person name="Viswanathan L.D."/>
            <person name="Tay A."/>
            <person name="Venter J.C."/>
            <person name="Strausberg R.L."/>
            <person name="Brenner S."/>
        </authorList>
    </citation>
    <scope>NUCLEOTIDE SEQUENCE [LARGE SCALE GENOMIC DNA]</scope>
</reference>
<dbReference type="PANTHER" id="PTHR45632">
    <property type="entry name" value="LD33804P"/>
    <property type="match status" value="1"/>
</dbReference>
<evidence type="ECO:0000256" key="2">
    <source>
        <dbReference type="ARBA" id="ARBA00022737"/>
    </source>
</evidence>
<dbReference type="SMART" id="SM00875">
    <property type="entry name" value="BACK"/>
    <property type="match status" value="1"/>
</dbReference>
<sequence>MAEEHKAKQQSQKRLSHTYRSSTHSQSLLDGLVALRNSSSLFDVLLIVEGKAIEAHRILLAASCDYFRGMFAGGLRETQEKEVFLHGVSYLAMCKILDFIYTSEMVLNLENVQDMLMTACQLQIPEVIVFCCDFLMSWIDNDNILALYELAELYSLTQLSDKIDSYILQNFLSFSKTETYRQMPLKKVQTLLSSDKLWINSESEVYEAALLYNYTPEEIEKDQVSLQDPPKLLQMVRFALIEQQTFLKLYDKLSPCPLKENLADALAYHQNEILQPVLQSPLTQLRSEFCCVVGFGGMYSQDEDMSDEVKFLNPLTQEWRTLTPAQMPNMSNQGIAVLNNFAYLVGGDNNTAGYRAEASCWRYVNFSVSINM</sequence>
<dbReference type="Gene3D" id="1.25.40.420">
    <property type="match status" value="1"/>
</dbReference>
<dbReference type="SMART" id="SM00225">
    <property type="entry name" value="BTB"/>
    <property type="match status" value="1"/>
</dbReference>
<dbReference type="InterPro" id="IPR000210">
    <property type="entry name" value="BTB/POZ_dom"/>
</dbReference>
<evidence type="ECO:0000256" key="3">
    <source>
        <dbReference type="SAM" id="MobiDB-lite"/>
    </source>
</evidence>
<dbReference type="InterPro" id="IPR015915">
    <property type="entry name" value="Kelch-typ_b-propeller"/>
</dbReference>
<accession>V9KYR0</accession>
<dbReference type="SUPFAM" id="SSF117281">
    <property type="entry name" value="Kelch motif"/>
    <property type="match status" value="1"/>
</dbReference>
<dbReference type="GO" id="GO:0043161">
    <property type="term" value="P:proteasome-mediated ubiquitin-dependent protein catabolic process"/>
    <property type="evidence" value="ECO:0007669"/>
    <property type="project" value="TreeGrafter"/>
</dbReference>
<reference evidence="6" key="4">
    <citation type="submission" date="2025-05" db="UniProtKB">
        <authorList>
            <consortium name="Ensembl"/>
        </authorList>
    </citation>
    <scope>IDENTIFICATION</scope>
</reference>
<feature type="region of interest" description="Disordered" evidence="3">
    <location>
        <begin position="1"/>
        <end position="22"/>
    </location>
</feature>
<dbReference type="Pfam" id="PF07707">
    <property type="entry name" value="BACK"/>
    <property type="match status" value="1"/>
</dbReference>
<dbReference type="GO" id="GO:0072686">
    <property type="term" value="C:mitotic spindle"/>
    <property type="evidence" value="ECO:0007669"/>
    <property type="project" value="TreeGrafter"/>
</dbReference>
<dbReference type="GO" id="GO:0006513">
    <property type="term" value="P:protein monoubiquitination"/>
    <property type="evidence" value="ECO:0007669"/>
    <property type="project" value="TreeGrafter"/>
</dbReference>
<dbReference type="GO" id="GO:0005827">
    <property type="term" value="C:polar microtubule"/>
    <property type="evidence" value="ECO:0007669"/>
    <property type="project" value="TreeGrafter"/>
</dbReference>
<dbReference type="UniPathway" id="UPA00143"/>
<evidence type="ECO:0000259" key="4">
    <source>
        <dbReference type="PROSITE" id="PS50097"/>
    </source>
</evidence>
<evidence type="ECO:0000313" key="7">
    <source>
        <dbReference type="Proteomes" id="UP000314986"/>
    </source>
</evidence>
<evidence type="ECO:0000313" key="5">
    <source>
        <dbReference type="EMBL" id="AFP03976.1"/>
    </source>
</evidence>
<protein>
    <submittedName>
        <fullName evidence="6">Kelch like family member 22</fullName>
    </submittedName>
    <submittedName>
        <fullName evidence="5">Kelch-like protein 22</fullName>
    </submittedName>
</protein>
<dbReference type="CDD" id="cd18251">
    <property type="entry name" value="BTB_POZ_KLHL22"/>
    <property type="match status" value="1"/>
</dbReference>
<dbReference type="SUPFAM" id="SSF54695">
    <property type="entry name" value="POZ domain"/>
    <property type="match status" value="1"/>
</dbReference>
<keyword evidence="2" id="KW-0677">Repeat</keyword>
<dbReference type="EMBL" id="JW871458">
    <property type="protein sequence ID" value="AFP03976.1"/>
    <property type="molecule type" value="mRNA"/>
</dbReference>
<proteinExistence type="evidence at transcript level"/>